<feature type="region of interest" description="Disordered" evidence="3">
    <location>
        <begin position="221"/>
        <end position="244"/>
    </location>
</feature>
<evidence type="ECO:0000313" key="5">
    <source>
        <dbReference type="Proteomes" id="UP000252174"/>
    </source>
</evidence>
<dbReference type="Pfam" id="PF04333">
    <property type="entry name" value="MlaA"/>
    <property type="match status" value="1"/>
</dbReference>
<comment type="similarity">
    <text evidence="1">Belongs to the MlaA family.</text>
</comment>
<dbReference type="PANTHER" id="PTHR30035">
    <property type="entry name" value="LIPOPROTEIN VACJ-RELATED"/>
    <property type="match status" value="1"/>
</dbReference>
<sequence>MNPPLRFTAFALSSCILGGCATGPTADPRDPLEPFNRSMTSFNEAVDKAVLKPVATAYTDVLPSPVRTGVNNFFGNLGDAWSFVNNVLQLRGEQALNSLVRFNVNTFFGFGGVLDIASEMRIERSKQDFGLTLARWGVPSGPYLVLPFLGPSTVRDTAGLPADWYGDLARQVDPVSDRNMLYALRIVDTRASLLNAGDVIEGAALDKYTFTRDAYLQMRAKRAQKTGADEGSSDEGRLPPEPEE</sequence>
<evidence type="ECO:0000256" key="1">
    <source>
        <dbReference type="ARBA" id="ARBA00010634"/>
    </source>
</evidence>
<proteinExistence type="inferred from homology"/>
<dbReference type="OrthoDB" id="9785326at2"/>
<dbReference type="PANTHER" id="PTHR30035:SF3">
    <property type="entry name" value="INTERMEMBRANE PHOSPHOLIPID TRANSPORT SYSTEM LIPOPROTEIN MLAA"/>
    <property type="match status" value="1"/>
</dbReference>
<evidence type="ECO:0000256" key="2">
    <source>
        <dbReference type="ARBA" id="ARBA00022729"/>
    </source>
</evidence>
<dbReference type="InterPro" id="IPR007428">
    <property type="entry name" value="MlaA"/>
</dbReference>
<gene>
    <name evidence="4" type="ORF">DFR45_1114</name>
</gene>
<comment type="caution">
    <text evidence="4">The sequence shown here is derived from an EMBL/GenBank/DDBJ whole genome shotgun (WGS) entry which is preliminary data.</text>
</comment>
<dbReference type="EMBL" id="QPJU01000011">
    <property type="protein sequence ID" value="RCX07817.1"/>
    <property type="molecule type" value="Genomic_DNA"/>
</dbReference>
<accession>A0A369AI39</accession>
<dbReference type="GO" id="GO:0120010">
    <property type="term" value="P:intermembrane phospholipid transfer"/>
    <property type="evidence" value="ECO:0007669"/>
    <property type="project" value="TreeGrafter"/>
</dbReference>
<dbReference type="GO" id="GO:0016020">
    <property type="term" value="C:membrane"/>
    <property type="evidence" value="ECO:0007669"/>
    <property type="project" value="InterPro"/>
</dbReference>
<dbReference type="PRINTS" id="PR01805">
    <property type="entry name" value="VACJLIPOPROT"/>
</dbReference>
<evidence type="ECO:0000256" key="3">
    <source>
        <dbReference type="SAM" id="MobiDB-lite"/>
    </source>
</evidence>
<keyword evidence="2" id="KW-0732">Signal</keyword>
<feature type="compositionally biased region" description="Basic and acidic residues" evidence="3">
    <location>
        <begin position="234"/>
        <end position="244"/>
    </location>
</feature>
<name>A0A369AI39_9BURK</name>
<reference evidence="4 5" key="1">
    <citation type="submission" date="2018-07" db="EMBL/GenBank/DDBJ databases">
        <title>Genomic Encyclopedia of Type Strains, Phase IV (KMG-IV): sequencing the most valuable type-strain genomes for metagenomic binning, comparative biology and taxonomic classification.</title>
        <authorList>
            <person name="Goeker M."/>
        </authorList>
    </citation>
    <scope>NUCLEOTIDE SEQUENCE [LARGE SCALE GENOMIC DNA]</scope>
    <source>
        <strain evidence="4 5">DSM 100911</strain>
    </source>
</reference>
<keyword evidence="4" id="KW-0449">Lipoprotein</keyword>
<dbReference type="Proteomes" id="UP000252174">
    <property type="component" value="Unassembled WGS sequence"/>
</dbReference>
<dbReference type="RefSeq" id="WP_114484109.1">
    <property type="nucleotide sequence ID" value="NZ_QPJU01000011.1"/>
</dbReference>
<protein>
    <submittedName>
        <fullName evidence="4">Phospholipid-binding lipoprotein MlaA</fullName>
    </submittedName>
</protein>
<dbReference type="AlphaFoldDB" id="A0A369AI39"/>
<keyword evidence="5" id="KW-1185">Reference proteome</keyword>
<evidence type="ECO:0000313" key="4">
    <source>
        <dbReference type="EMBL" id="RCX07817.1"/>
    </source>
</evidence>
<dbReference type="PROSITE" id="PS51257">
    <property type="entry name" value="PROKAR_LIPOPROTEIN"/>
    <property type="match status" value="1"/>
</dbReference>
<organism evidence="4 5">
    <name type="scientific">Extensimonas vulgaris</name>
    <dbReference type="NCBI Taxonomy" id="1031594"/>
    <lineage>
        <taxon>Bacteria</taxon>
        <taxon>Pseudomonadati</taxon>
        <taxon>Pseudomonadota</taxon>
        <taxon>Betaproteobacteria</taxon>
        <taxon>Burkholderiales</taxon>
        <taxon>Comamonadaceae</taxon>
        <taxon>Extensimonas</taxon>
    </lineage>
</organism>